<dbReference type="Proteomes" id="UP000053144">
    <property type="component" value="Unassembled WGS sequence"/>
</dbReference>
<dbReference type="EMBL" id="JABFOF010000002">
    <property type="protein sequence ID" value="KAG2405706.1"/>
    <property type="molecule type" value="Genomic_DNA"/>
</dbReference>
<comment type="similarity">
    <text evidence="1">Belongs to the LEA type 1 family.</text>
</comment>
<feature type="region of interest" description="Disordered" evidence="2">
    <location>
        <begin position="1"/>
        <end position="110"/>
    </location>
</feature>
<organism evidence="4 5">
    <name type="scientific">Phaseolus angularis</name>
    <name type="common">Azuki bean</name>
    <name type="synonym">Vigna angularis</name>
    <dbReference type="NCBI Taxonomy" id="3914"/>
    <lineage>
        <taxon>Eukaryota</taxon>
        <taxon>Viridiplantae</taxon>
        <taxon>Streptophyta</taxon>
        <taxon>Embryophyta</taxon>
        <taxon>Tracheophyta</taxon>
        <taxon>Spermatophyta</taxon>
        <taxon>Magnoliopsida</taxon>
        <taxon>eudicotyledons</taxon>
        <taxon>Gunneridae</taxon>
        <taxon>Pentapetalae</taxon>
        <taxon>rosids</taxon>
        <taxon>fabids</taxon>
        <taxon>Fabales</taxon>
        <taxon>Fabaceae</taxon>
        <taxon>Papilionoideae</taxon>
        <taxon>50 kb inversion clade</taxon>
        <taxon>NPAAA clade</taxon>
        <taxon>indigoferoid/millettioid clade</taxon>
        <taxon>Phaseoleae</taxon>
        <taxon>Vigna</taxon>
    </lineage>
</organism>
<dbReference type="AlphaFoldDB" id="A0A0L9TII6"/>
<evidence type="ECO:0000256" key="1">
    <source>
        <dbReference type="ARBA" id="ARBA00010975"/>
    </source>
</evidence>
<dbReference type="OMA" id="KAERMTS"/>
<dbReference type="PANTHER" id="PTHR33493">
    <property type="entry name" value="LATE EMBRYOGENESIS ABUNDANT PROTEIN 6-RELATED"/>
    <property type="match status" value="1"/>
</dbReference>
<name>A0A0L9TII6_PHAAN</name>
<sequence>MQGGKTTGESMKEKASNVGASAKAGMEKTKATVQEKAERMTSRDPLKKELATEKKEAKVDQAELDKQAAREHNAVASEHNSAVKQGPTYSTTGVHGHPKGFHHGTGGTYS</sequence>
<evidence type="ECO:0000313" key="6">
    <source>
        <dbReference type="Proteomes" id="UP000743370"/>
    </source>
</evidence>
<dbReference type="STRING" id="3914.A0A0L9TII6"/>
<dbReference type="Pfam" id="PF03760">
    <property type="entry name" value="LEA_1"/>
    <property type="match status" value="1"/>
</dbReference>
<feature type="compositionally biased region" description="Basic and acidic residues" evidence="2">
    <location>
        <begin position="25"/>
        <end position="73"/>
    </location>
</feature>
<dbReference type="EMBL" id="KQ258668">
    <property type="protein sequence ID" value="KOM30375.1"/>
    <property type="molecule type" value="Genomic_DNA"/>
</dbReference>
<reference evidence="4" key="2">
    <citation type="submission" date="2015-02" db="EMBL/GenBank/DDBJ databases">
        <authorList>
            <person name="Chooi Y.-H."/>
        </authorList>
    </citation>
    <scope>NUCLEOTIDE SEQUENCE</scope>
    <source>
        <tissue evidence="4">Seedling</tissue>
    </source>
</reference>
<gene>
    <name evidence="3" type="ORF">HKW66_Vig0049610</name>
    <name evidence="4" type="ORF">LR48_Vigan1293s000700</name>
</gene>
<dbReference type="KEGG" id="var:108323471"/>
<accession>A0A0L9TII6</accession>
<dbReference type="InterPro" id="IPR005513">
    <property type="entry name" value="LEA_1"/>
</dbReference>
<proteinExistence type="inferred from homology"/>
<evidence type="ECO:0000256" key="2">
    <source>
        <dbReference type="SAM" id="MobiDB-lite"/>
    </source>
</evidence>
<dbReference type="PANTHER" id="PTHR33493:SF2">
    <property type="entry name" value="LATE EMBRYOGENESIS ABUNDANT PROTEIN 46"/>
    <property type="match status" value="1"/>
</dbReference>
<feature type="compositionally biased region" description="Polar residues" evidence="2">
    <location>
        <begin position="78"/>
        <end position="93"/>
    </location>
</feature>
<evidence type="ECO:0000313" key="3">
    <source>
        <dbReference type="EMBL" id="KAG2405706.1"/>
    </source>
</evidence>
<reference evidence="3 6" key="3">
    <citation type="submission" date="2020-05" db="EMBL/GenBank/DDBJ databases">
        <title>Vigna angularis (adzuki bean) Var. LongXiaoDou No. 4 denovo assembly.</title>
        <authorList>
            <person name="Xiang H."/>
        </authorList>
    </citation>
    <scope>NUCLEOTIDE SEQUENCE [LARGE SCALE GENOMIC DNA]</scope>
    <source>
        <tissue evidence="3">Leaf</tissue>
    </source>
</reference>
<evidence type="ECO:0000313" key="5">
    <source>
        <dbReference type="Proteomes" id="UP000053144"/>
    </source>
</evidence>
<dbReference type="Gramene" id="KOM30375">
    <property type="protein sequence ID" value="KOM30375"/>
    <property type="gene ID" value="LR48_Vigan1293s000700"/>
</dbReference>
<dbReference type="Proteomes" id="UP000743370">
    <property type="component" value="Unassembled WGS sequence"/>
</dbReference>
<protein>
    <submittedName>
        <fullName evidence="3">Seed maturation protein</fullName>
    </submittedName>
</protein>
<reference evidence="5" key="1">
    <citation type="journal article" date="2015" name="Proc. Natl. Acad. Sci. U.S.A.">
        <title>Genome sequencing of adzuki bean (Vigna angularis) provides insight into high starch and low fat accumulation and domestication.</title>
        <authorList>
            <person name="Yang K."/>
            <person name="Tian Z."/>
            <person name="Chen C."/>
            <person name="Luo L."/>
            <person name="Zhao B."/>
            <person name="Wang Z."/>
            <person name="Yu L."/>
            <person name="Li Y."/>
            <person name="Sun Y."/>
            <person name="Li W."/>
            <person name="Chen Y."/>
            <person name="Li Y."/>
            <person name="Zhang Y."/>
            <person name="Ai D."/>
            <person name="Zhao J."/>
            <person name="Shang C."/>
            <person name="Ma Y."/>
            <person name="Wu B."/>
            <person name="Wang M."/>
            <person name="Gao L."/>
            <person name="Sun D."/>
            <person name="Zhang P."/>
            <person name="Guo F."/>
            <person name="Wang W."/>
            <person name="Li Y."/>
            <person name="Wang J."/>
            <person name="Varshney R.K."/>
            <person name="Wang J."/>
            <person name="Ling H.Q."/>
            <person name="Wan P."/>
        </authorList>
    </citation>
    <scope>NUCLEOTIDE SEQUENCE</scope>
    <source>
        <strain evidence="5">cv. Jingnong 6</strain>
    </source>
</reference>
<evidence type="ECO:0000313" key="4">
    <source>
        <dbReference type="EMBL" id="KOM30375.1"/>
    </source>
</evidence>
<dbReference type="OrthoDB" id="758082at2759"/>
<dbReference type="GO" id="GO:0009793">
    <property type="term" value="P:embryo development ending in seed dormancy"/>
    <property type="evidence" value="ECO:0007669"/>
    <property type="project" value="InterPro"/>
</dbReference>